<dbReference type="AlphaFoldDB" id="X1D6U2"/>
<feature type="non-terminal residue" evidence="1">
    <location>
        <position position="164"/>
    </location>
</feature>
<dbReference type="EMBL" id="BART01022797">
    <property type="protein sequence ID" value="GAH00824.1"/>
    <property type="molecule type" value="Genomic_DNA"/>
</dbReference>
<organism evidence="1">
    <name type="scientific">marine sediment metagenome</name>
    <dbReference type="NCBI Taxonomy" id="412755"/>
    <lineage>
        <taxon>unclassified sequences</taxon>
        <taxon>metagenomes</taxon>
        <taxon>ecological metagenomes</taxon>
    </lineage>
</organism>
<reference evidence="1" key="1">
    <citation type="journal article" date="2014" name="Front. Microbiol.">
        <title>High frequency of phylogenetically diverse reductive dehalogenase-homologous genes in deep subseafloor sedimentary metagenomes.</title>
        <authorList>
            <person name="Kawai M."/>
            <person name="Futagami T."/>
            <person name="Toyoda A."/>
            <person name="Takaki Y."/>
            <person name="Nishi S."/>
            <person name="Hori S."/>
            <person name="Arai W."/>
            <person name="Tsubouchi T."/>
            <person name="Morono Y."/>
            <person name="Uchiyama I."/>
            <person name="Ito T."/>
            <person name="Fujiyama A."/>
            <person name="Inagaki F."/>
            <person name="Takami H."/>
        </authorList>
    </citation>
    <scope>NUCLEOTIDE SEQUENCE</scope>
    <source>
        <strain evidence="1">Expedition CK06-06</strain>
    </source>
</reference>
<gene>
    <name evidence="1" type="ORF">S01H4_41646</name>
</gene>
<evidence type="ECO:0000313" key="1">
    <source>
        <dbReference type="EMBL" id="GAH00824.1"/>
    </source>
</evidence>
<protein>
    <submittedName>
        <fullName evidence="1">Uncharacterized protein</fullName>
    </submittedName>
</protein>
<sequence length="164" mass="18430">MGEFGGAKEDESIREVTRKKAAKLQEGVFQRRLQELRDIFSTGGFGRYKALLNRYMTRDYINDKGKLTQLAKLDESLKTSQARAEQLAQKISLKGVRNIKSFSIKDEENKPTPAKEAFSLKVAEGKRGVYIGQRDFLLIEGEDEQSLSDLSIYTKGVDTCTAIA</sequence>
<accession>X1D6U2</accession>
<proteinExistence type="predicted"/>
<comment type="caution">
    <text evidence="1">The sequence shown here is derived from an EMBL/GenBank/DDBJ whole genome shotgun (WGS) entry which is preliminary data.</text>
</comment>
<name>X1D6U2_9ZZZZ</name>